<protein>
    <recommendedName>
        <fullName evidence="1">Protein argonaute Mid domain-containing protein</fullName>
    </recommendedName>
</protein>
<dbReference type="Gene3D" id="3.40.50.2300">
    <property type="match status" value="1"/>
</dbReference>
<comment type="caution">
    <text evidence="2">The sequence shown here is derived from an EMBL/GenBank/DDBJ whole genome shotgun (WGS) entry which is preliminary data.</text>
</comment>
<evidence type="ECO:0000313" key="3">
    <source>
        <dbReference type="Proteomes" id="UP001372338"/>
    </source>
</evidence>
<accession>A0AAN9EBB3</accession>
<dbReference type="InterPro" id="IPR032473">
    <property type="entry name" value="Argonaute_Mid_dom"/>
</dbReference>
<dbReference type="PANTHER" id="PTHR22891">
    <property type="entry name" value="EUKARYOTIC TRANSLATION INITIATION FACTOR 2C"/>
    <property type="match status" value="1"/>
</dbReference>
<dbReference type="Proteomes" id="UP001372338">
    <property type="component" value="Unassembled WGS sequence"/>
</dbReference>
<name>A0AAN9EBB3_CROPI</name>
<dbReference type="EMBL" id="JAYWIO010000007">
    <property type="protein sequence ID" value="KAK7252402.1"/>
    <property type="molecule type" value="Genomic_DNA"/>
</dbReference>
<reference evidence="2 3" key="1">
    <citation type="submission" date="2024-01" db="EMBL/GenBank/DDBJ databases">
        <title>The genomes of 5 underutilized Papilionoideae crops provide insights into root nodulation and disease resistanc.</title>
        <authorList>
            <person name="Yuan L."/>
        </authorList>
    </citation>
    <scope>NUCLEOTIDE SEQUENCE [LARGE SCALE GENOMIC DNA]</scope>
    <source>
        <strain evidence="2">ZHUSHIDOU_FW_LH</strain>
        <tissue evidence="2">Leaf</tissue>
    </source>
</reference>
<sequence length="215" mass="24778">MYCFVFFFHFLKPTAPTTTVHHHHHLQSLIDLARHSLSSAATSPFAHLPRDPFNPFAGCSCRHQSYNISTRHNTWAFSFNKTLYSVNEVKASNCEIWRCIILSDFGIQVREELTLVEARVLPPRRLMYHKTGKESSVDPWMGQWNMINKKIIDGGKVRYWARVNFSTRVARDLPSNFCFELISMCTSKGMDFARAFGTYHFSSTRSNPESSWGCA</sequence>
<evidence type="ECO:0000259" key="1">
    <source>
        <dbReference type="Pfam" id="PF16487"/>
    </source>
</evidence>
<evidence type="ECO:0000313" key="2">
    <source>
        <dbReference type="EMBL" id="KAK7252402.1"/>
    </source>
</evidence>
<keyword evidence="3" id="KW-1185">Reference proteome</keyword>
<dbReference type="AlphaFoldDB" id="A0AAN9EBB3"/>
<feature type="domain" description="Protein argonaute Mid" evidence="1">
    <location>
        <begin position="139"/>
        <end position="195"/>
    </location>
</feature>
<proteinExistence type="predicted"/>
<dbReference type="Pfam" id="PF16487">
    <property type="entry name" value="ArgoMid"/>
    <property type="match status" value="1"/>
</dbReference>
<gene>
    <name evidence="2" type="ORF">RIF29_36317</name>
</gene>
<organism evidence="2 3">
    <name type="scientific">Crotalaria pallida</name>
    <name type="common">Smooth rattlebox</name>
    <name type="synonym">Crotalaria striata</name>
    <dbReference type="NCBI Taxonomy" id="3830"/>
    <lineage>
        <taxon>Eukaryota</taxon>
        <taxon>Viridiplantae</taxon>
        <taxon>Streptophyta</taxon>
        <taxon>Embryophyta</taxon>
        <taxon>Tracheophyta</taxon>
        <taxon>Spermatophyta</taxon>
        <taxon>Magnoliopsida</taxon>
        <taxon>eudicotyledons</taxon>
        <taxon>Gunneridae</taxon>
        <taxon>Pentapetalae</taxon>
        <taxon>rosids</taxon>
        <taxon>fabids</taxon>
        <taxon>Fabales</taxon>
        <taxon>Fabaceae</taxon>
        <taxon>Papilionoideae</taxon>
        <taxon>50 kb inversion clade</taxon>
        <taxon>genistoids sensu lato</taxon>
        <taxon>core genistoids</taxon>
        <taxon>Crotalarieae</taxon>
        <taxon>Crotalaria</taxon>
    </lineage>
</organism>